<feature type="transmembrane region" description="Helical" evidence="7">
    <location>
        <begin position="81"/>
        <end position="103"/>
    </location>
</feature>
<organism evidence="9 10">
    <name type="scientific">Streptomyces viridochromogenes Tue57</name>
    <dbReference type="NCBI Taxonomy" id="1160705"/>
    <lineage>
        <taxon>Bacteria</taxon>
        <taxon>Bacillati</taxon>
        <taxon>Actinomycetota</taxon>
        <taxon>Actinomycetes</taxon>
        <taxon>Kitasatosporales</taxon>
        <taxon>Streptomycetaceae</taxon>
        <taxon>Streptomyces</taxon>
    </lineage>
</organism>
<dbReference type="PANTHER" id="PTHR30151:SF0">
    <property type="entry name" value="ABC TRANSPORTER PERMEASE PROTEIN MJ0413-RELATED"/>
    <property type="match status" value="1"/>
</dbReference>
<evidence type="ECO:0000256" key="3">
    <source>
        <dbReference type="ARBA" id="ARBA00022475"/>
    </source>
</evidence>
<proteinExistence type="inferred from homology"/>
<keyword evidence="3" id="KW-1003">Cell membrane</keyword>
<keyword evidence="2 7" id="KW-0813">Transport</keyword>
<comment type="subcellular location">
    <subcellularLocation>
        <location evidence="1 7">Cell membrane</location>
        <topology evidence="1 7">Multi-pass membrane protein</topology>
    </subcellularLocation>
</comment>
<feature type="transmembrane region" description="Helical" evidence="7">
    <location>
        <begin position="142"/>
        <end position="162"/>
    </location>
</feature>
<dbReference type="AlphaFoldDB" id="L8PL50"/>
<evidence type="ECO:0000313" key="9">
    <source>
        <dbReference type="EMBL" id="ELS58236.1"/>
    </source>
</evidence>
<dbReference type="Pfam" id="PF00528">
    <property type="entry name" value="BPD_transp_1"/>
    <property type="match status" value="1"/>
</dbReference>
<sequence length="281" mass="30730">MATLTRLRLTRLAPTATLRSARLRNTARTLSAFALLIALWALSAQLLGLPADFYPTPSSVWQAAKETWSHGLIPTYLQSSLWRWLVGVGIGLAAALPVALLLSLSRTVSDMLMPLLNFFHAIVELAWLPLFVLWFGYSFTTVVLSIAYVVFFLVVYNTLVGIRQVPASTVNALRTLGASRAQITREALVPGALPNIVTGIRLGAGFGWRSLVGAEMLTAASNAADGGLGFMIFTSYNSQQFSRIVVGMVLIGLLWLAIDRLYLRPLEAATVERWGLVRRAR</sequence>
<feature type="domain" description="ABC transmembrane type-1" evidence="8">
    <location>
        <begin position="77"/>
        <end position="262"/>
    </location>
</feature>
<comment type="similarity">
    <text evidence="7">Belongs to the binding-protein-dependent transport system permease family.</text>
</comment>
<dbReference type="InterPro" id="IPR000515">
    <property type="entry name" value="MetI-like"/>
</dbReference>
<dbReference type="Gene3D" id="1.10.3720.10">
    <property type="entry name" value="MetI-like"/>
    <property type="match status" value="1"/>
</dbReference>
<accession>L8PL50</accession>
<dbReference type="CDD" id="cd06261">
    <property type="entry name" value="TM_PBP2"/>
    <property type="match status" value="1"/>
</dbReference>
<keyword evidence="4 7" id="KW-0812">Transmembrane</keyword>
<name>L8PL50_STRVR</name>
<evidence type="ECO:0000313" key="10">
    <source>
        <dbReference type="Proteomes" id="UP000011205"/>
    </source>
</evidence>
<evidence type="ECO:0000256" key="7">
    <source>
        <dbReference type="RuleBase" id="RU363032"/>
    </source>
</evidence>
<evidence type="ECO:0000256" key="1">
    <source>
        <dbReference type="ARBA" id="ARBA00004651"/>
    </source>
</evidence>
<gene>
    <name evidence="9" type="ORF">STVIR_0787</name>
</gene>
<dbReference type="Proteomes" id="UP000011205">
    <property type="component" value="Unassembled WGS sequence"/>
</dbReference>
<dbReference type="PROSITE" id="PS50928">
    <property type="entry name" value="ABC_TM1"/>
    <property type="match status" value="1"/>
</dbReference>
<protein>
    <submittedName>
        <fullName evidence="9">Putative Binding-protein-dependent transport systems inner membrane component</fullName>
    </submittedName>
</protein>
<dbReference type="GO" id="GO:0055085">
    <property type="term" value="P:transmembrane transport"/>
    <property type="evidence" value="ECO:0007669"/>
    <property type="project" value="InterPro"/>
</dbReference>
<dbReference type="SUPFAM" id="SSF161098">
    <property type="entry name" value="MetI-like"/>
    <property type="match status" value="1"/>
</dbReference>
<dbReference type="InterPro" id="IPR035906">
    <property type="entry name" value="MetI-like_sf"/>
</dbReference>
<feature type="transmembrane region" description="Helical" evidence="7">
    <location>
        <begin position="115"/>
        <end position="136"/>
    </location>
</feature>
<dbReference type="GO" id="GO:0005886">
    <property type="term" value="C:plasma membrane"/>
    <property type="evidence" value="ECO:0007669"/>
    <property type="project" value="UniProtKB-SubCell"/>
</dbReference>
<dbReference type="PANTHER" id="PTHR30151">
    <property type="entry name" value="ALKANE SULFONATE ABC TRANSPORTER-RELATED, MEMBRANE SUBUNIT"/>
    <property type="match status" value="1"/>
</dbReference>
<feature type="transmembrane region" description="Helical" evidence="7">
    <location>
        <begin position="241"/>
        <end position="258"/>
    </location>
</feature>
<evidence type="ECO:0000256" key="2">
    <source>
        <dbReference type="ARBA" id="ARBA00022448"/>
    </source>
</evidence>
<keyword evidence="6 7" id="KW-0472">Membrane</keyword>
<keyword evidence="5 7" id="KW-1133">Transmembrane helix</keyword>
<evidence type="ECO:0000256" key="5">
    <source>
        <dbReference type="ARBA" id="ARBA00022989"/>
    </source>
</evidence>
<evidence type="ECO:0000259" key="8">
    <source>
        <dbReference type="PROSITE" id="PS50928"/>
    </source>
</evidence>
<comment type="caution">
    <text evidence="9">The sequence shown here is derived from an EMBL/GenBank/DDBJ whole genome shotgun (WGS) entry which is preliminary data.</text>
</comment>
<dbReference type="EMBL" id="AMLP01000032">
    <property type="protein sequence ID" value="ELS58236.1"/>
    <property type="molecule type" value="Genomic_DNA"/>
</dbReference>
<dbReference type="PATRIC" id="fig|1160705.3.peg.783"/>
<dbReference type="RefSeq" id="WP_003996132.1">
    <property type="nucleotide sequence ID" value="NZ_AMLP01000032.1"/>
</dbReference>
<evidence type="ECO:0000256" key="4">
    <source>
        <dbReference type="ARBA" id="ARBA00022692"/>
    </source>
</evidence>
<evidence type="ECO:0000256" key="6">
    <source>
        <dbReference type="ARBA" id="ARBA00023136"/>
    </source>
</evidence>
<reference evidence="9 10" key="1">
    <citation type="journal article" date="2013" name="Genome Announc.">
        <title>Draft Genome Sequence of Streptomyces viridochromogenes Strain Tu57, Producer of Avilamycin.</title>
        <authorList>
            <person name="Gruning B.A."/>
            <person name="Erxleben A."/>
            <person name="Hahnlein A."/>
            <person name="Gunther S."/>
        </authorList>
    </citation>
    <scope>NUCLEOTIDE SEQUENCE [LARGE SCALE GENOMIC DNA]</scope>
    <source>
        <strain evidence="9 10">Tue57</strain>
    </source>
</reference>